<keyword evidence="3 8" id="KW-0812">Transmembrane</keyword>
<comment type="subcellular location">
    <subcellularLocation>
        <location evidence="1">Membrane</location>
        <topology evidence="1">Multi-pass membrane protein</topology>
    </subcellularLocation>
</comment>
<dbReference type="EMBL" id="GL377588">
    <property type="protein sequence ID" value="EFJ24865.1"/>
    <property type="molecule type" value="Genomic_DNA"/>
</dbReference>
<dbReference type="HOGENOM" id="CLU_000604_57_6_1"/>
<evidence type="ECO:0000256" key="6">
    <source>
        <dbReference type="ARBA" id="ARBA00022989"/>
    </source>
</evidence>
<dbReference type="PANTHER" id="PTHR19241">
    <property type="entry name" value="ATP-BINDING CASSETTE TRANSPORTER"/>
    <property type="match status" value="1"/>
</dbReference>
<dbReference type="AlphaFoldDB" id="D8RSH0"/>
<gene>
    <name evidence="10" type="ORF">SELMODRAFT_2077</name>
</gene>
<evidence type="ECO:0000256" key="2">
    <source>
        <dbReference type="ARBA" id="ARBA00022448"/>
    </source>
</evidence>
<dbReference type="GO" id="GO:0005886">
    <property type="term" value="C:plasma membrane"/>
    <property type="evidence" value="ECO:0007669"/>
    <property type="project" value="UniProtKB-ARBA"/>
</dbReference>
<evidence type="ECO:0000256" key="8">
    <source>
        <dbReference type="SAM" id="Phobius"/>
    </source>
</evidence>
<dbReference type="InterPro" id="IPR003439">
    <property type="entry name" value="ABC_transporter-like_ATP-bd"/>
</dbReference>
<dbReference type="SMART" id="SM00382">
    <property type="entry name" value="AAA"/>
    <property type="match status" value="1"/>
</dbReference>
<organism evidence="11">
    <name type="scientific">Selaginella moellendorffii</name>
    <name type="common">Spikemoss</name>
    <dbReference type="NCBI Taxonomy" id="88036"/>
    <lineage>
        <taxon>Eukaryota</taxon>
        <taxon>Viridiplantae</taxon>
        <taxon>Streptophyta</taxon>
        <taxon>Embryophyta</taxon>
        <taxon>Tracheophyta</taxon>
        <taxon>Lycopodiopsida</taxon>
        <taxon>Selaginellales</taxon>
        <taxon>Selaginellaceae</taxon>
        <taxon>Selaginella</taxon>
    </lineage>
</organism>
<dbReference type="Gramene" id="EFJ24865">
    <property type="protein sequence ID" value="EFJ24865"/>
    <property type="gene ID" value="SELMODRAFT_2077"/>
</dbReference>
<dbReference type="Gene3D" id="3.40.50.300">
    <property type="entry name" value="P-loop containing nucleotide triphosphate hydrolases"/>
    <property type="match status" value="1"/>
</dbReference>
<dbReference type="Proteomes" id="UP000001514">
    <property type="component" value="Unassembled WGS sequence"/>
</dbReference>
<proteinExistence type="predicted"/>
<sequence>VGSTRAGKSTLLKCLAGRMPSEGEVLVNGVRLKKTCFHRISGFAENVEMHQPYLTVRESLEFSANLRLRRHISSADKARHVDLILELTGLSHVSNKLVGVFQQMNKRPREITKKLTIAIELAANPSILFLDDPTSQLDGASARNVLHLLQTVAMNGRTLLVTLHHPSAETLGLFHSVLVLREGKQVYFGPPGTNGSQLLDYFTAIPGVPPYDPRRSPMVFLLDILGGGTTKREPAADFVSAYHNSPLQLANAAELQSLRDQKDDGLHHLNSRYIAPYKTQFAMVFLRNARFLWRNVRYTFNRLTGIVIIALVIGTLFLNIDVERSTSMQSASLIMYIEAILICATTANNLIPQLGTDRQVYVRESRARMYTSLLYPLSWLVSEIP</sequence>
<dbReference type="Pfam" id="PF00005">
    <property type="entry name" value="ABC_tran"/>
    <property type="match status" value="1"/>
</dbReference>
<accession>D8RSH0</accession>
<dbReference type="Pfam" id="PF01061">
    <property type="entry name" value="ABC2_membrane"/>
    <property type="match status" value="1"/>
</dbReference>
<feature type="non-terminal residue" evidence="10">
    <location>
        <position position="385"/>
    </location>
</feature>
<dbReference type="InterPro" id="IPR003593">
    <property type="entry name" value="AAA+_ATPase"/>
</dbReference>
<keyword evidence="2" id="KW-0813">Transport</keyword>
<keyword evidence="6 8" id="KW-1133">Transmembrane helix</keyword>
<keyword evidence="4" id="KW-0547">Nucleotide-binding</keyword>
<protein>
    <recommendedName>
        <fullName evidence="9">AAA+ ATPase domain-containing protein</fullName>
    </recommendedName>
</protein>
<dbReference type="GO" id="GO:0005524">
    <property type="term" value="F:ATP binding"/>
    <property type="evidence" value="ECO:0007669"/>
    <property type="project" value="UniProtKB-KW"/>
</dbReference>
<evidence type="ECO:0000256" key="3">
    <source>
        <dbReference type="ARBA" id="ARBA00022692"/>
    </source>
</evidence>
<feature type="domain" description="AAA+ ATPase" evidence="9">
    <location>
        <begin position="1"/>
        <end position="192"/>
    </location>
</feature>
<evidence type="ECO:0000313" key="10">
    <source>
        <dbReference type="EMBL" id="EFJ24865.1"/>
    </source>
</evidence>
<evidence type="ECO:0000259" key="9">
    <source>
        <dbReference type="SMART" id="SM00382"/>
    </source>
</evidence>
<keyword evidence="7 8" id="KW-0472">Membrane</keyword>
<feature type="transmembrane region" description="Helical" evidence="8">
    <location>
        <begin position="300"/>
        <end position="320"/>
    </location>
</feature>
<evidence type="ECO:0000256" key="1">
    <source>
        <dbReference type="ARBA" id="ARBA00004141"/>
    </source>
</evidence>
<dbReference type="eggNOG" id="KOG0065">
    <property type="taxonomic scope" value="Eukaryota"/>
</dbReference>
<evidence type="ECO:0000313" key="11">
    <source>
        <dbReference type="Proteomes" id="UP000001514"/>
    </source>
</evidence>
<dbReference type="InParanoid" id="D8RSH0"/>
<evidence type="ECO:0000256" key="7">
    <source>
        <dbReference type="ARBA" id="ARBA00023136"/>
    </source>
</evidence>
<keyword evidence="5" id="KW-0067">ATP-binding</keyword>
<keyword evidence="11" id="KW-1185">Reference proteome</keyword>
<dbReference type="KEGG" id="smo:SELMODRAFT_2077"/>
<reference evidence="10 11" key="1">
    <citation type="journal article" date="2011" name="Science">
        <title>The Selaginella genome identifies genetic changes associated with the evolution of vascular plants.</title>
        <authorList>
            <person name="Banks J.A."/>
            <person name="Nishiyama T."/>
            <person name="Hasebe M."/>
            <person name="Bowman J.L."/>
            <person name="Gribskov M."/>
            <person name="dePamphilis C."/>
            <person name="Albert V.A."/>
            <person name="Aono N."/>
            <person name="Aoyama T."/>
            <person name="Ambrose B.A."/>
            <person name="Ashton N.W."/>
            <person name="Axtell M.J."/>
            <person name="Barker E."/>
            <person name="Barker M.S."/>
            <person name="Bennetzen J.L."/>
            <person name="Bonawitz N.D."/>
            <person name="Chapple C."/>
            <person name="Cheng C."/>
            <person name="Correa L.G."/>
            <person name="Dacre M."/>
            <person name="DeBarry J."/>
            <person name="Dreyer I."/>
            <person name="Elias M."/>
            <person name="Engstrom E.M."/>
            <person name="Estelle M."/>
            <person name="Feng L."/>
            <person name="Finet C."/>
            <person name="Floyd S.K."/>
            <person name="Frommer W.B."/>
            <person name="Fujita T."/>
            <person name="Gramzow L."/>
            <person name="Gutensohn M."/>
            <person name="Harholt J."/>
            <person name="Hattori M."/>
            <person name="Heyl A."/>
            <person name="Hirai T."/>
            <person name="Hiwatashi Y."/>
            <person name="Ishikawa M."/>
            <person name="Iwata M."/>
            <person name="Karol K.G."/>
            <person name="Koehler B."/>
            <person name="Kolukisaoglu U."/>
            <person name="Kubo M."/>
            <person name="Kurata T."/>
            <person name="Lalonde S."/>
            <person name="Li K."/>
            <person name="Li Y."/>
            <person name="Litt A."/>
            <person name="Lyons E."/>
            <person name="Manning G."/>
            <person name="Maruyama T."/>
            <person name="Michael T.P."/>
            <person name="Mikami K."/>
            <person name="Miyazaki S."/>
            <person name="Morinaga S."/>
            <person name="Murata T."/>
            <person name="Mueller-Roeber B."/>
            <person name="Nelson D.R."/>
            <person name="Obara M."/>
            <person name="Oguri Y."/>
            <person name="Olmstead R.G."/>
            <person name="Onodera N."/>
            <person name="Petersen B.L."/>
            <person name="Pils B."/>
            <person name="Prigge M."/>
            <person name="Rensing S.A."/>
            <person name="Riano-Pachon D.M."/>
            <person name="Roberts A.W."/>
            <person name="Sato Y."/>
            <person name="Scheller H.V."/>
            <person name="Schulz B."/>
            <person name="Schulz C."/>
            <person name="Shakirov E.V."/>
            <person name="Shibagaki N."/>
            <person name="Shinohara N."/>
            <person name="Shippen D.E."/>
            <person name="Soerensen I."/>
            <person name="Sotooka R."/>
            <person name="Sugimoto N."/>
            <person name="Sugita M."/>
            <person name="Sumikawa N."/>
            <person name="Tanurdzic M."/>
            <person name="Theissen G."/>
            <person name="Ulvskov P."/>
            <person name="Wakazuki S."/>
            <person name="Weng J.K."/>
            <person name="Willats W.W."/>
            <person name="Wipf D."/>
            <person name="Wolf P.G."/>
            <person name="Yang L."/>
            <person name="Zimmer A.D."/>
            <person name="Zhu Q."/>
            <person name="Mitros T."/>
            <person name="Hellsten U."/>
            <person name="Loque D."/>
            <person name="Otillar R."/>
            <person name="Salamov A."/>
            <person name="Schmutz J."/>
            <person name="Shapiro H."/>
            <person name="Lindquist E."/>
            <person name="Lucas S."/>
            <person name="Rokhsar D."/>
            <person name="Grigoriev I.V."/>
        </authorList>
    </citation>
    <scope>NUCLEOTIDE SEQUENCE [LARGE SCALE GENOMIC DNA]</scope>
</reference>
<feature type="non-terminal residue" evidence="10">
    <location>
        <position position="1"/>
    </location>
</feature>
<evidence type="ECO:0000256" key="4">
    <source>
        <dbReference type="ARBA" id="ARBA00022741"/>
    </source>
</evidence>
<feature type="transmembrane region" description="Helical" evidence="8">
    <location>
        <begin position="332"/>
        <end position="351"/>
    </location>
</feature>
<dbReference type="InterPro" id="IPR013525">
    <property type="entry name" value="ABC2_TM"/>
</dbReference>
<dbReference type="GO" id="GO:0140359">
    <property type="term" value="F:ABC-type transporter activity"/>
    <property type="evidence" value="ECO:0007669"/>
    <property type="project" value="InterPro"/>
</dbReference>
<evidence type="ECO:0000256" key="5">
    <source>
        <dbReference type="ARBA" id="ARBA00022840"/>
    </source>
</evidence>
<dbReference type="SUPFAM" id="SSF52540">
    <property type="entry name" value="P-loop containing nucleoside triphosphate hydrolases"/>
    <property type="match status" value="1"/>
</dbReference>
<dbReference type="GO" id="GO:0016887">
    <property type="term" value="F:ATP hydrolysis activity"/>
    <property type="evidence" value="ECO:0007669"/>
    <property type="project" value="InterPro"/>
</dbReference>
<name>D8RSH0_SELML</name>
<dbReference type="InterPro" id="IPR027417">
    <property type="entry name" value="P-loop_NTPase"/>
</dbReference>